<protein>
    <recommendedName>
        <fullName evidence="3">Integrase catalytic domain-containing protein</fullName>
    </recommendedName>
</protein>
<feature type="compositionally biased region" description="Polar residues" evidence="2">
    <location>
        <begin position="923"/>
        <end position="938"/>
    </location>
</feature>
<feature type="coiled-coil region" evidence="1">
    <location>
        <begin position="647"/>
        <end position="674"/>
    </location>
</feature>
<dbReference type="PANTHER" id="PTHR45615:SF40">
    <property type="entry name" value="MYOSIN HEAVY CHAIN, NON-MUSCLE"/>
    <property type="match status" value="1"/>
</dbReference>
<evidence type="ECO:0000313" key="5">
    <source>
        <dbReference type="Proteomes" id="UP000541610"/>
    </source>
</evidence>
<dbReference type="GO" id="GO:0003676">
    <property type="term" value="F:nucleic acid binding"/>
    <property type="evidence" value="ECO:0007669"/>
    <property type="project" value="InterPro"/>
</dbReference>
<keyword evidence="1" id="KW-0175">Coiled coil</keyword>
<feature type="domain" description="Integrase catalytic" evidence="3">
    <location>
        <begin position="334"/>
        <end position="427"/>
    </location>
</feature>
<dbReference type="GO" id="GO:0005737">
    <property type="term" value="C:cytoplasm"/>
    <property type="evidence" value="ECO:0007669"/>
    <property type="project" value="TreeGrafter"/>
</dbReference>
<feature type="region of interest" description="Disordered" evidence="2">
    <location>
        <begin position="191"/>
        <end position="215"/>
    </location>
</feature>
<evidence type="ECO:0000256" key="2">
    <source>
        <dbReference type="SAM" id="MobiDB-lite"/>
    </source>
</evidence>
<dbReference type="GO" id="GO:0015074">
    <property type="term" value="P:DNA integration"/>
    <property type="evidence" value="ECO:0007669"/>
    <property type="project" value="InterPro"/>
</dbReference>
<dbReference type="Gene3D" id="3.30.420.10">
    <property type="entry name" value="Ribonuclease H-like superfamily/Ribonuclease H"/>
    <property type="match status" value="1"/>
</dbReference>
<evidence type="ECO:0000313" key="4">
    <source>
        <dbReference type="EMBL" id="KAF4686352.1"/>
    </source>
</evidence>
<proteinExistence type="predicted"/>
<dbReference type="PANTHER" id="PTHR45615">
    <property type="entry name" value="MYOSIN HEAVY CHAIN, NON-MUSCLE"/>
    <property type="match status" value="1"/>
</dbReference>
<evidence type="ECO:0000259" key="3">
    <source>
        <dbReference type="PROSITE" id="PS50994"/>
    </source>
</evidence>
<dbReference type="GO" id="GO:0000146">
    <property type="term" value="F:microfilament motor activity"/>
    <property type="evidence" value="ECO:0007669"/>
    <property type="project" value="TreeGrafter"/>
</dbReference>
<dbReference type="GO" id="GO:0032982">
    <property type="term" value="C:myosin filament"/>
    <property type="evidence" value="ECO:0007669"/>
    <property type="project" value="TreeGrafter"/>
</dbReference>
<dbReference type="InterPro" id="IPR012337">
    <property type="entry name" value="RNaseH-like_sf"/>
</dbReference>
<feature type="region of interest" description="Disordered" evidence="2">
    <location>
        <begin position="921"/>
        <end position="1037"/>
    </location>
</feature>
<name>A0A7J6NR50_PEROL</name>
<dbReference type="OrthoDB" id="413122at2759"/>
<feature type="compositionally biased region" description="Basic and acidic residues" evidence="2">
    <location>
        <begin position="204"/>
        <end position="215"/>
    </location>
</feature>
<dbReference type="EMBL" id="JABANP010000225">
    <property type="protein sequence ID" value="KAF4686352.1"/>
    <property type="molecule type" value="Genomic_DNA"/>
</dbReference>
<feature type="compositionally biased region" description="Polar residues" evidence="2">
    <location>
        <begin position="996"/>
        <end position="1017"/>
    </location>
</feature>
<organism evidence="4 5">
    <name type="scientific">Perkinsus olseni</name>
    <name type="common">Perkinsus atlanticus</name>
    <dbReference type="NCBI Taxonomy" id="32597"/>
    <lineage>
        <taxon>Eukaryota</taxon>
        <taxon>Sar</taxon>
        <taxon>Alveolata</taxon>
        <taxon>Perkinsozoa</taxon>
        <taxon>Perkinsea</taxon>
        <taxon>Perkinsida</taxon>
        <taxon>Perkinsidae</taxon>
        <taxon>Perkinsus</taxon>
    </lineage>
</organism>
<dbReference type="PROSITE" id="PS50994">
    <property type="entry name" value="INTEGRASE"/>
    <property type="match status" value="1"/>
</dbReference>
<feature type="compositionally biased region" description="Polar residues" evidence="2">
    <location>
        <begin position="948"/>
        <end position="957"/>
    </location>
</feature>
<dbReference type="GO" id="GO:0051015">
    <property type="term" value="F:actin filament binding"/>
    <property type="evidence" value="ECO:0007669"/>
    <property type="project" value="TreeGrafter"/>
</dbReference>
<reference evidence="4 5" key="1">
    <citation type="submission" date="2020-04" db="EMBL/GenBank/DDBJ databases">
        <title>Perkinsus olseni comparative genomics.</title>
        <authorList>
            <person name="Bogema D.R."/>
        </authorList>
    </citation>
    <scope>NUCLEOTIDE SEQUENCE [LARGE SCALE GENOMIC DNA]</scope>
    <source>
        <strain evidence="4">00978-12</strain>
    </source>
</reference>
<dbReference type="SUPFAM" id="SSF53098">
    <property type="entry name" value="Ribonuclease H-like"/>
    <property type="match status" value="1"/>
</dbReference>
<gene>
    <name evidence="4" type="ORF">FOZ60_005362</name>
</gene>
<dbReference type="GO" id="GO:0016460">
    <property type="term" value="C:myosin II complex"/>
    <property type="evidence" value="ECO:0007669"/>
    <property type="project" value="TreeGrafter"/>
</dbReference>
<accession>A0A7J6NR50</accession>
<dbReference type="InterPro" id="IPR001584">
    <property type="entry name" value="Integrase_cat-core"/>
</dbReference>
<feature type="coiled-coil region" evidence="1">
    <location>
        <begin position="700"/>
        <end position="881"/>
    </location>
</feature>
<dbReference type="Proteomes" id="UP000541610">
    <property type="component" value="Unassembled WGS sequence"/>
</dbReference>
<dbReference type="InterPro" id="IPR036397">
    <property type="entry name" value="RNaseH_sf"/>
</dbReference>
<sequence length="1694" mass="191479">MVIRMASGDYSNIISRYEDFCDEFINLAEQLLDDDDLNPAVTRRIERDYEPEELEVISFNTLKHKARSICRYLASKTPSTLTSYGTTAVNNQVNTISTSGLDSGERCDKCGLYHPTAEEKMRCHLARACPANFADPLPKEERNKIYQNAKNGRNLYDAARATPDGKVAEKVAPAAGKSAGMAVVETKPIPQEGRANPADAATRPGKETLTSKEIDYGLKKSKRRGNLRYDPQAYKSVVNAFSVATERTRDGEDYELVLPGDSQLRSKLVQSQLRDQWIQGMKIKIKEGATLKSPQTRGLQVDEGTGLLGKRTLSWNAADDTLLQDETIARLHIHGGVPMNIRRLCSEFYFKHMKAKCKKYYLSFVDVATKYMINVPVRDRSVSSLIATVKEVFLEREQVPKCLITDREQSFLSHYERLHADITKFLQGALVAAGEDTYCWHRHLQHATQLHNTLPYDECIDVSPAELFRGYVPRKAMDNATVSRAIRDVAEQLKETRDIKFREYRRLWELRRSDAFEKMAARPVEAEYVLGWSVEDHEATWEDKSYTIPGLDDDVDHWVECTRCGKWRLVTQEECERFKDEDDVTWYDDVEKTSTLVNESEALPVPIKQVKSSMNGFGSLVVFLLPGDDSTTTLTHSLGVIEEIEESEQQKQQIHELQLTVAKLEEQIKSCAAIEAEVVTDYESEKPEYQPETGTACEQVEKLAGQVDSLNQKLQMSEHELKNATIQAAAEKENHAKEYKTCEATARRAEEQLAIATDALNKAEHRTRRLDKEVQGLRKQVEDLDRARSQLAEYKSLLDDSAVEMAALKQELEALNKVKVEQACRIEAMCEEKKQLQQEIEERQQAVAIAEASRHNSELDLEETRNAIKEKDIQIRDLKFKCERDSEANRGLQGITKQLEEKITSLLSADVILAELRKEAEKVNQSQVPEMMRSSSVIQKLHKDDSSTRSSGETEVLSQPLHPLVPERSTASDDSSLREITDFMMGGGEPLGTVGESLTHSRSTRKSAGSSRASKTSLAKKRSTGPAVTATRKRMGRKQNNEHIEGVLVASPNHSVGLRVTSTLPGCASAVYRLKVKSTTEVEGKLNEKGANLILLESGVLERWMKSRNRAARLQIETAEAVEYINILCDVEAASLFKALIMPPRRQWEQVREFERFQPRPGINVFADAMMRLRLDHLYVNEFKNEDRGVAQYRCVGHTGCPRKYKVSRTGDTVKVEKCEHEGPVPIRMRDRHPAHIVDFIMREGTVSHVNASAILTNLEVYFPEYAGRITRYQVQRLLDTAPTRSGVNMPNISNYYQLDGEFAPHRLTNAMVQFIREGRDLQEEFVYHGGRWGESHWAVVYGGAKVAGMLSSLLWYIEHMPDGFALYMDVQNKILRDGLKVAWIGSTRVWYNPLKRAYSHTFVPFLSAIIDEESADVYRFMLEKLDLLVRVLTSGDRDLRDVVNFCVHDAHQGALSACREKLPGVRNGRCYYHLSKNIKDNASKLGAACPLVERHKHWLHASPTDKLYGTLSEALIASVQPLSGRGAAYLRNTLNVDKYGYPNITLDDEGLGLRCTQVLNNIVETLNKTMAKIVGRKRLGISAFAALIKDVINSIKRSSPQHFVRRPMTINEGAYSHDCKLRGTKLQSRGCVHEVTNIVRELSDGDTKARYFAIENHRLQGRLRSSTMDEALGVYLRAIILDEVDERLQPVLA</sequence>
<comment type="caution">
    <text evidence="4">The sequence shown here is derived from an EMBL/GenBank/DDBJ whole genome shotgun (WGS) entry which is preliminary data.</text>
</comment>
<evidence type="ECO:0000256" key="1">
    <source>
        <dbReference type="SAM" id="Coils"/>
    </source>
</evidence>